<proteinExistence type="predicted"/>
<dbReference type="EMBL" id="CP060637">
    <property type="protein sequence ID" value="QNM15105.1"/>
    <property type="molecule type" value="Genomic_DNA"/>
</dbReference>
<accession>A0A7G9GWC3</accession>
<organism evidence="1 2">
    <name type="scientific">Fusobacterium hominis</name>
    <dbReference type="NCBI Taxonomy" id="2764326"/>
    <lineage>
        <taxon>Bacteria</taxon>
        <taxon>Fusobacteriati</taxon>
        <taxon>Fusobacteriota</taxon>
        <taxon>Fusobacteriia</taxon>
        <taxon>Fusobacteriales</taxon>
        <taxon>Fusobacteriaceae</taxon>
        <taxon>Fusobacterium</taxon>
    </lineage>
</organism>
<dbReference type="Proteomes" id="UP000515913">
    <property type="component" value="Chromosome"/>
</dbReference>
<keyword evidence="2" id="KW-1185">Reference proteome</keyword>
<dbReference type="RefSeq" id="WP_187422836.1">
    <property type="nucleotide sequence ID" value="NZ_CP060637.1"/>
</dbReference>
<dbReference type="AlphaFoldDB" id="A0A7G9GWC3"/>
<evidence type="ECO:0000313" key="2">
    <source>
        <dbReference type="Proteomes" id="UP000515913"/>
    </source>
</evidence>
<evidence type="ECO:0000313" key="1">
    <source>
        <dbReference type="EMBL" id="QNM15105.1"/>
    </source>
</evidence>
<name>A0A7G9GWC3_9FUSO</name>
<dbReference type="KEGG" id="fho:H9Q81_09355"/>
<reference evidence="1 2" key="1">
    <citation type="submission" date="2020-08" db="EMBL/GenBank/DDBJ databases">
        <authorList>
            <person name="Liu C."/>
            <person name="Sun Q."/>
        </authorList>
    </citation>
    <scope>NUCLEOTIDE SEQUENCE [LARGE SCALE GENOMIC DNA]</scope>
    <source>
        <strain evidence="1 2">NSJ-57</strain>
    </source>
</reference>
<sequence length="220" mass="26580">MVVLKGIELKGVYSKIIDLINKDSKIQYYYENIFSQKRRIIYYDEYLILKELIKRSNNNKIAVLDNNLYINYYPLISEINNEILEILINNDIEEKEVEYCEKRMLNKDIGIYTTVFSSVIKINNQYYCIYNDDIDEYTSVEEIQEDCFKLYNQNISDFEKSSNKNYKIFEITEEIDYLTFLQKSKSIEENIYLDISWNKEIVEQKIKLLNTIYGLRFEIY</sequence>
<protein>
    <submittedName>
        <fullName evidence="1">Uncharacterized protein</fullName>
    </submittedName>
</protein>
<gene>
    <name evidence="1" type="ORF">H9Q81_09355</name>
</gene>